<feature type="region of interest" description="Disordered" evidence="1">
    <location>
        <begin position="30"/>
        <end position="114"/>
    </location>
</feature>
<dbReference type="EnsemblFungi" id="PTTG_10085-t43_1">
    <property type="protein sequence ID" value="PTTG_10085-t43_1-p1"/>
    <property type="gene ID" value="PTTG_10085"/>
</dbReference>
<reference evidence="3" key="4">
    <citation type="submission" date="2025-05" db="UniProtKB">
        <authorList>
            <consortium name="EnsemblFungi"/>
        </authorList>
    </citation>
    <scope>IDENTIFICATION</scope>
    <source>
        <strain evidence="3">isolate 1-1 / race 1 (BBBD)</strain>
    </source>
</reference>
<name>A0A0C4FA44_PUCT1</name>
<accession>A0A0C4FA44</accession>
<evidence type="ECO:0000313" key="2">
    <source>
        <dbReference type="EMBL" id="OAV86512.1"/>
    </source>
</evidence>
<dbReference type="EMBL" id="ADAS02001055">
    <property type="protein sequence ID" value="OAV86512.1"/>
    <property type="molecule type" value="Genomic_DNA"/>
</dbReference>
<keyword evidence="4" id="KW-1185">Reference proteome</keyword>
<evidence type="ECO:0000313" key="3">
    <source>
        <dbReference type="EnsemblFungi" id="PTTG_10085-t43_1-p1"/>
    </source>
</evidence>
<feature type="region of interest" description="Disordered" evidence="1">
    <location>
        <begin position="1"/>
        <end position="20"/>
    </location>
</feature>
<organism evidence="3 4">
    <name type="scientific">Puccinia triticina (isolate 1-1 / race 1 (BBBD))</name>
    <name type="common">Brown leaf rust fungus</name>
    <dbReference type="NCBI Taxonomy" id="630390"/>
    <lineage>
        <taxon>Eukaryota</taxon>
        <taxon>Fungi</taxon>
        <taxon>Dikarya</taxon>
        <taxon>Basidiomycota</taxon>
        <taxon>Pucciniomycotina</taxon>
        <taxon>Pucciniomycetes</taxon>
        <taxon>Pucciniales</taxon>
        <taxon>Pucciniaceae</taxon>
        <taxon>Puccinia</taxon>
    </lineage>
</organism>
<dbReference type="VEuPathDB" id="FungiDB:PTTG_10085"/>
<reference evidence="2" key="1">
    <citation type="submission" date="2009-11" db="EMBL/GenBank/DDBJ databases">
        <authorList>
            <consortium name="The Broad Institute Genome Sequencing Platform"/>
            <person name="Ward D."/>
            <person name="Feldgarden M."/>
            <person name="Earl A."/>
            <person name="Young S.K."/>
            <person name="Zeng Q."/>
            <person name="Koehrsen M."/>
            <person name="Alvarado L."/>
            <person name="Berlin A."/>
            <person name="Bochicchio J."/>
            <person name="Borenstein D."/>
            <person name="Chapman S.B."/>
            <person name="Chen Z."/>
            <person name="Engels R."/>
            <person name="Freedman E."/>
            <person name="Gellesch M."/>
            <person name="Goldberg J."/>
            <person name="Griggs A."/>
            <person name="Gujja S."/>
            <person name="Heilman E."/>
            <person name="Heiman D."/>
            <person name="Hepburn T."/>
            <person name="Howarth C."/>
            <person name="Jen D."/>
            <person name="Larson L."/>
            <person name="Lewis B."/>
            <person name="Mehta T."/>
            <person name="Park D."/>
            <person name="Pearson M."/>
            <person name="Roberts A."/>
            <person name="Saif S."/>
            <person name="Shea T."/>
            <person name="Shenoy N."/>
            <person name="Sisk P."/>
            <person name="Stolte C."/>
            <person name="Sykes S."/>
            <person name="Thomson T."/>
            <person name="Walk T."/>
            <person name="White J."/>
            <person name="Yandava C."/>
            <person name="Izard J."/>
            <person name="Baranova O.V."/>
            <person name="Blanton J.M."/>
            <person name="Tanner A.C."/>
            <person name="Dewhirst F.E."/>
            <person name="Haas B."/>
            <person name="Nusbaum C."/>
            <person name="Birren B."/>
        </authorList>
    </citation>
    <scope>NUCLEOTIDE SEQUENCE [LARGE SCALE GENOMIC DNA]</scope>
    <source>
        <strain evidence="2">1-1 BBBD Race 1</strain>
    </source>
</reference>
<reference evidence="2" key="2">
    <citation type="submission" date="2016-05" db="EMBL/GenBank/DDBJ databases">
        <title>Comparative analysis highlights variable genome content of wheat rusts and divergence of the mating loci.</title>
        <authorList>
            <person name="Cuomo C.A."/>
            <person name="Bakkeren G."/>
            <person name="Szabo L."/>
            <person name="Khalil H."/>
            <person name="Joly D."/>
            <person name="Goldberg J."/>
            <person name="Young S."/>
            <person name="Zeng Q."/>
            <person name="Fellers J."/>
        </authorList>
    </citation>
    <scope>NUCLEOTIDE SEQUENCE [LARGE SCALE GENOMIC DNA]</scope>
    <source>
        <strain evidence="2">1-1 BBBD Race 1</strain>
    </source>
</reference>
<sequence length="114" mass="12252">DGSEYEAPAPARNPPSQFKPIKIRLRLNNTQLAASRPKLQPKGRSASAGPKQETVQHMPRRRGCPPKALPVLSPAHIPNNPPALPDCDDSWPSKANHEEPAACPASGRITTSPI</sequence>
<proteinExistence type="predicted"/>
<gene>
    <name evidence="2" type="ORF">PTTG_10085</name>
</gene>
<evidence type="ECO:0000256" key="1">
    <source>
        <dbReference type="SAM" id="MobiDB-lite"/>
    </source>
</evidence>
<dbReference type="AlphaFoldDB" id="A0A0C4FA44"/>
<dbReference type="Proteomes" id="UP000005240">
    <property type="component" value="Unassembled WGS sequence"/>
</dbReference>
<protein>
    <submittedName>
        <fullName evidence="2 3">Uncharacterized protein</fullName>
    </submittedName>
</protein>
<reference evidence="3 4" key="3">
    <citation type="journal article" date="2017" name="G3 (Bethesda)">
        <title>Comparative analysis highlights variable genome content of wheat rusts and divergence of the mating loci.</title>
        <authorList>
            <person name="Cuomo C.A."/>
            <person name="Bakkeren G."/>
            <person name="Khalil H.B."/>
            <person name="Panwar V."/>
            <person name="Joly D."/>
            <person name="Linning R."/>
            <person name="Sakthikumar S."/>
            <person name="Song X."/>
            <person name="Adiconis X."/>
            <person name="Fan L."/>
            <person name="Goldberg J.M."/>
            <person name="Levin J.Z."/>
            <person name="Young S."/>
            <person name="Zeng Q."/>
            <person name="Anikster Y."/>
            <person name="Bruce M."/>
            <person name="Wang M."/>
            <person name="Yin C."/>
            <person name="McCallum B."/>
            <person name="Szabo L.J."/>
            <person name="Hulbert S."/>
            <person name="Chen X."/>
            <person name="Fellers J.P."/>
        </authorList>
    </citation>
    <scope>NUCLEOTIDE SEQUENCE</scope>
    <source>
        <strain evidence="3">isolate 1-1 / race 1 (BBBD)</strain>
        <strain evidence="4">Isolate 1-1 / race 1 (BBBD)</strain>
    </source>
</reference>
<evidence type="ECO:0000313" key="4">
    <source>
        <dbReference type="Proteomes" id="UP000005240"/>
    </source>
</evidence>